<evidence type="ECO:0000256" key="5">
    <source>
        <dbReference type="RuleBase" id="RU003690"/>
    </source>
</evidence>
<reference evidence="8" key="1">
    <citation type="submission" date="2017-09" db="EMBL/GenBank/DDBJ databases">
        <title>Depth-based differentiation of microbial function through sediment-hosted aquifers and enrichment of novel symbionts in the deep terrestrial subsurface.</title>
        <authorList>
            <person name="Probst A.J."/>
            <person name="Ladd B."/>
            <person name="Jarett J.K."/>
            <person name="Geller-Mcgrath D.E."/>
            <person name="Sieber C.M.K."/>
            <person name="Emerson J.B."/>
            <person name="Anantharaman K."/>
            <person name="Thomas B.C."/>
            <person name="Malmstrom R."/>
            <person name="Stieglmeier M."/>
            <person name="Klingl A."/>
            <person name="Woyke T."/>
            <person name="Ryan C.M."/>
            <person name="Banfield J.F."/>
        </authorList>
    </citation>
    <scope>NUCLEOTIDE SEQUENCE [LARGE SCALE GENOMIC DNA]</scope>
</reference>
<dbReference type="PROSITE" id="PS00572">
    <property type="entry name" value="GLYCOSYL_HYDROL_F1_1"/>
    <property type="match status" value="1"/>
</dbReference>
<dbReference type="GO" id="GO:0008422">
    <property type="term" value="F:beta-glucosidase activity"/>
    <property type="evidence" value="ECO:0007669"/>
    <property type="project" value="TreeGrafter"/>
</dbReference>
<dbReference type="PROSITE" id="PS00653">
    <property type="entry name" value="GLYCOSYL_HYDROL_F1_2"/>
    <property type="match status" value="1"/>
</dbReference>
<dbReference type="InterPro" id="IPR033132">
    <property type="entry name" value="GH_1_N_CS"/>
</dbReference>
<dbReference type="GO" id="GO:0005975">
    <property type="term" value="P:carbohydrate metabolic process"/>
    <property type="evidence" value="ECO:0007669"/>
    <property type="project" value="InterPro"/>
</dbReference>
<dbReference type="Gene3D" id="3.20.20.80">
    <property type="entry name" value="Glycosidases"/>
    <property type="match status" value="1"/>
</dbReference>
<comment type="caution">
    <text evidence="7">The sequence shown here is derived from an EMBL/GenBank/DDBJ whole genome shotgun (WGS) entry which is preliminary data.</text>
</comment>
<dbReference type="SUPFAM" id="SSF51445">
    <property type="entry name" value="(Trans)glycosidases"/>
    <property type="match status" value="1"/>
</dbReference>
<dbReference type="PRINTS" id="PR00131">
    <property type="entry name" value="GLHYDRLASE1"/>
</dbReference>
<evidence type="ECO:0000313" key="7">
    <source>
        <dbReference type="EMBL" id="PIY90890.1"/>
    </source>
</evidence>
<dbReference type="AlphaFoldDB" id="A0A2M7R7U9"/>
<accession>A0A2M7R7U9</accession>
<evidence type="ECO:0000256" key="4">
    <source>
        <dbReference type="PROSITE-ProRule" id="PRU10055"/>
    </source>
</evidence>
<keyword evidence="3 6" id="KW-0326">Glycosidase</keyword>
<gene>
    <name evidence="7" type="ORF">COY72_01045</name>
</gene>
<dbReference type="EMBL" id="PFLX01000027">
    <property type="protein sequence ID" value="PIY90890.1"/>
    <property type="molecule type" value="Genomic_DNA"/>
</dbReference>
<dbReference type="PANTHER" id="PTHR10353:SF209">
    <property type="entry name" value="GALACTOLIPID GALACTOSYLTRANSFERASE SFR2, CHLOROPLASTIC"/>
    <property type="match status" value="1"/>
</dbReference>
<protein>
    <submittedName>
        <fullName evidence="7">Glycoside hydrolase family 1 protein</fullName>
    </submittedName>
</protein>
<feature type="active site" description="Nucleophile" evidence="4">
    <location>
        <position position="319"/>
    </location>
</feature>
<name>A0A2M7R7U9_9BACT</name>
<sequence>MNKFAWARSHTPKPKAEGCAVRMLKFPENFLWGTATSAYQVEGGIENCDWADEFPAGRACDHYNLYEKDFDLIKSLNQNAYRFSIEWSRIEPKEGEFSQKEIEHYRKVLLALKEKKIKVMLTLHHFTNPLWLSEIGGWENKKVVFYFTRFAEKMLKEYHNFVDFWITINEPMVYASKSYLEGAWPPKKKSFLSFSKVVKNQISAHKKIFEEFHKIKKEVKIGIAKNNIFFEPFNQESLLDRFNVWLNRYFWNEFFLNRIKNHLDFIGLNYYFHQKIKFPSQNKNENKIVSDIDWEVFPQGIYFVLKELKKYGKPIYITENGLADAKDKLRKDFIKGHLYWIHKAIKEKVDVRGYFHWSLIDNFEWEKGFEPRFGLIEINYKTLERKIRPSAFYYAKICEQNAVVI</sequence>
<keyword evidence="2 6" id="KW-0378">Hydrolase</keyword>
<evidence type="ECO:0000256" key="3">
    <source>
        <dbReference type="ARBA" id="ARBA00023295"/>
    </source>
</evidence>
<evidence type="ECO:0000256" key="2">
    <source>
        <dbReference type="ARBA" id="ARBA00022801"/>
    </source>
</evidence>
<proteinExistence type="inferred from homology"/>
<dbReference type="InterPro" id="IPR017853">
    <property type="entry name" value="GH"/>
</dbReference>
<comment type="similarity">
    <text evidence="1 5">Belongs to the glycosyl hydrolase 1 family.</text>
</comment>
<dbReference type="PANTHER" id="PTHR10353">
    <property type="entry name" value="GLYCOSYL HYDROLASE"/>
    <property type="match status" value="1"/>
</dbReference>
<dbReference type="InterPro" id="IPR018120">
    <property type="entry name" value="Glyco_hydro_1_AS"/>
</dbReference>
<dbReference type="Proteomes" id="UP000230055">
    <property type="component" value="Unassembled WGS sequence"/>
</dbReference>
<organism evidence="7 8">
    <name type="scientific">Candidatus Nealsonbacteria bacterium CG_4_10_14_0_8_um_filter_35_10</name>
    <dbReference type="NCBI Taxonomy" id="1974683"/>
    <lineage>
        <taxon>Bacteria</taxon>
        <taxon>Candidatus Nealsoniibacteriota</taxon>
    </lineage>
</organism>
<evidence type="ECO:0000313" key="8">
    <source>
        <dbReference type="Proteomes" id="UP000230055"/>
    </source>
</evidence>
<dbReference type="InterPro" id="IPR001360">
    <property type="entry name" value="Glyco_hydro_1"/>
</dbReference>
<dbReference type="Pfam" id="PF00232">
    <property type="entry name" value="Glyco_hydro_1"/>
    <property type="match status" value="2"/>
</dbReference>
<evidence type="ECO:0000256" key="1">
    <source>
        <dbReference type="ARBA" id="ARBA00010838"/>
    </source>
</evidence>
<evidence type="ECO:0000256" key="6">
    <source>
        <dbReference type="RuleBase" id="RU004468"/>
    </source>
</evidence>